<dbReference type="NCBIfam" id="NF035953">
    <property type="entry name" value="integrity_Cei"/>
    <property type="match status" value="1"/>
</dbReference>
<evidence type="ECO:0000313" key="2">
    <source>
        <dbReference type="Proteomes" id="UP000204221"/>
    </source>
</evidence>
<dbReference type="Pfam" id="PF13399">
    <property type="entry name" value="LytR_C"/>
    <property type="match status" value="1"/>
</dbReference>
<name>A0A221W0E8_9PSEU</name>
<accession>A0A221W0E8</accession>
<dbReference type="OrthoDB" id="5194885at2"/>
<dbReference type="AlphaFoldDB" id="A0A221W0E8"/>
<organism evidence="1 2">
    <name type="scientific">Actinoalloteichus hoggarensis</name>
    <dbReference type="NCBI Taxonomy" id="1470176"/>
    <lineage>
        <taxon>Bacteria</taxon>
        <taxon>Bacillati</taxon>
        <taxon>Actinomycetota</taxon>
        <taxon>Actinomycetes</taxon>
        <taxon>Pseudonocardiales</taxon>
        <taxon>Pseudonocardiaceae</taxon>
        <taxon>Actinoalloteichus</taxon>
    </lineage>
</organism>
<dbReference type="EMBL" id="CP022521">
    <property type="protein sequence ID" value="ASO19229.1"/>
    <property type="molecule type" value="Genomic_DNA"/>
</dbReference>
<dbReference type="KEGG" id="ahg:AHOG_07920"/>
<evidence type="ECO:0000313" key="1">
    <source>
        <dbReference type="EMBL" id="ASO19229.1"/>
    </source>
</evidence>
<dbReference type="RefSeq" id="WP_093940770.1">
    <property type="nucleotide sequence ID" value="NZ_CP022521.1"/>
</dbReference>
<sequence length="234" mass="24945">MAEGSAGSGGRVPKYRRRRPLPALILLAVLGVLAGYVWTQVLAQADDIEAATRCNPPGEQAAEDDAEPAPELGEARPREALDQTDPLPPEQVRVTVLNASGARNQATLVATELADFGFAQESTPANDPVYPAEDMACYGQIRYGQNSMGMARTLSLAVPCAELINDGREGTHVDLAVGDRFTEVSPNTHTREIFDALASAQMEQTGDGGEQRQGDGETVEISEELLTAARDVHC</sequence>
<dbReference type="Proteomes" id="UP000204221">
    <property type="component" value="Chromosome"/>
</dbReference>
<dbReference type="InterPro" id="IPR027381">
    <property type="entry name" value="LytR/CpsA/Psr_C"/>
</dbReference>
<protein>
    <submittedName>
        <fullName evidence="1">Uncharacterized protein</fullName>
    </submittedName>
</protein>
<gene>
    <name evidence="1" type="ORF">AHOG_07920</name>
</gene>
<proteinExistence type="predicted"/>
<reference evidence="1 2" key="1">
    <citation type="submission" date="2017-07" db="EMBL/GenBank/DDBJ databases">
        <title>Complete genome sequence of Actinoalloteichus hoggarensis DSM 45943, type strain of Actinoalloteichus hoggarensis.</title>
        <authorList>
            <person name="Ruckert C."/>
            <person name="Nouioui I."/>
            <person name="Willmese J."/>
            <person name="van Wezel G."/>
            <person name="Klenk H.-P."/>
            <person name="Kalinowski J."/>
            <person name="Zotchev S.B."/>
        </authorList>
    </citation>
    <scope>NUCLEOTIDE SEQUENCE [LARGE SCALE GENOMIC DNA]</scope>
    <source>
        <strain evidence="1 2">DSM 45943</strain>
    </source>
</reference>
<keyword evidence="2" id="KW-1185">Reference proteome</keyword>